<dbReference type="Proteomes" id="UP000282269">
    <property type="component" value="Chromosome"/>
</dbReference>
<evidence type="ECO:0000313" key="19">
    <source>
        <dbReference type="Proteomes" id="UP000269431"/>
    </source>
</evidence>
<dbReference type="EMBL" id="LT549890">
    <property type="protein sequence ID" value="SAI86709.1"/>
    <property type="molecule type" value="Genomic_DNA"/>
</dbReference>
<protein>
    <submittedName>
        <fullName evidence="3">Bacterio-opsin activator</fullName>
    </submittedName>
</protein>
<gene>
    <name evidence="12" type="ORF">HFC64_10545</name>
    <name evidence="13" type="ORF">SSOP1_3155</name>
    <name evidence="4" type="ORF">SULA_0839</name>
    <name evidence="2" type="ORF">SULB_0841</name>
    <name evidence="3" type="ORF">SULC_0840</name>
    <name evidence="5" type="ORF">SULG_04075</name>
    <name evidence="6" type="ORF">SULH_04075</name>
    <name evidence="7" type="ORF">SULI_04075</name>
    <name evidence="8" type="ORF">SULM_04075</name>
    <name evidence="9" type="ORF">SULN_04075</name>
    <name evidence="10" type="ORF">SULO_04085</name>
    <name evidence="11" type="ORF">SULZ_04320</name>
</gene>
<dbReference type="Proteomes" id="UP000267993">
    <property type="component" value="Chromosome"/>
</dbReference>
<dbReference type="Proteomes" id="UP000269431">
    <property type="component" value="Chromosome"/>
</dbReference>
<evidence type="ECO:0000313" key="3">
    <source>
        <dbReference type="EMBL" id="AKA75900.1"/>
    </source>
</evidence>
<evidence type="ECO:0000313" key="15">
    <source>
        <dbReference type="Proteomes" id="UP000033085"/>
    </source>
</evidence>
<dbReference type="Proteomes" id="UP000076770">
    <property type="component" value="Chromosome i"/>
</dbReference>
<proteinExistence type="predicted"/>
<dbReference type="RefSeq" id="WP_009988416.1">
    <property type="nucleotide sequence ID" value="NZ_CP011055.2"/>
</dbReference>
<dbReference type="KEGG" id="ssoa:SULA_0839"/>
<dbReference type="Proteomes" id="UP000033106">
    <property type="component" value="Chromosome"/>
</dbReference>
<evidence type="ECO:0000313" key="4">
    <source>
        <dbReference type="EMBL" id="AKA78592.1"/>
    </source>
</evidence>
<evidence type="ECO:0000313" key="18">
    <source>
        <dbReference type="Proteomes" id="UP000267993"/>
    </source>
</evidence>
<dbReference type="EMBL" id="CP033241">
    <property type="protein sequence ID" value="AZF83384.1"/>
    <property type="molecule type" value="Genomic_DNA"/>
</dbReference>
<reference evidence="17" key="3">
    <citation type="submission" date="2016-04" db="EMBL/GenBank/DDBJ databases">
        <authorList>
            <person name="Shah S.A."/>
            <person name="Garrett R.A."/>
        </authorList>
    </citation>
    <scope>NUCLEOTIDE SEQUENCE [LARGE SCALE GENOMIC DNA]</scope>
    <source>
        <strain evidence="17">ATCC 35091 / DSM 1616 / JCM 8930 / NBRC 15331 / P1</strain>
    </source>
</reference>
<dbReference type="SUPFAM" id="SSF88659">
    <property type="entry name" value="Sigma3 and sigma4 domains of RNA polymerase sigma factors"/>
    <property type="match status" value="1"/>
</dbReference>
<dbReference type="EMBL" id="CP033235">
    <property type="protein sequence ID" value="AZF67668.1"/>
    <property type="molecule type" value="Genomic_DNA"/>
</dbReference>
<reference evidence="3" key="5">
    <citation type="submission" date="2018-10" db="EMBL/GenBank/DDBJ databases">
        <authorList>
            <person name="McCarthy S."/>
            <person name="Gradnigo J."/>
            <person name="Johnson T."/>
            <person name="Payne S."/>
            <person name="Lipzen A."/>
            <person name="Schackwitz W."/>
            <person name="Martin J."/>
            <person name="Moriyama E."/>
            <person name="Blum P."/>
        </authorList>
    </citation>
    <scope>NUCLEOTIDE SEQUENCE</scope>
    <source>
        <strain evidence="2">SARC-B</strain>
        <strain evidence="3">SARC-C</strain>
        <strain evidence="4">SULA</strain>
    </source>
</reference>
<dbReference type="Proteomes" id="UP000273443">
    <property type="component" value="Chromosome"/>
</dbReference>
<dbReference type="Proteomes" id="UP000275843">
    <property type="component" value="Chromosome"/>
</dbReference>
<evidence type="ECO:0000313" key="8">
    <source>
        <dbReference type="EMBL" id="AZF75532.1"/>
    </source>
</evidence>
<evidence type="ECO:0000313" key="10">
    <source>
        <dbReference type="EMBL" id="AZF80745.1"/>
    </source>
</evidence>
<evidence type="ECO:0000313" key="5">
    <source>
        <dbReference type="EMBL" id="AZF67668.1"/>
    </source>
</evidence>
<dbReference type="PANTHER" id="PTHR34236">
    <property type="entry name" value="DIMETHYL SULFOXIDE REDUCTASE TRANSCRIPTIONAL ACTIVATOR"/>
    <property type="match status" value="1"/>
</dbReference>
<evidence type="ECO:0000313" key="23">
    <source>
        <dbReference type="Proteomes" id="UP000278715"/>
    </source>
</evidence>
<evidence type="ECO:0000313" key="9">
    <source>
        <dbReference type="EMBL" id="AZF78140.1"/>
    </source>
</evidence>
<evidence type="ECO:0000313" key="24">
    <source>
        <dbReference type="Proteomes" id="UP000282269"/>
    </source>
</evidence>
<dbReference type="Proteomes" id="UP000594632">
    <property type="component" value="Chromosome"/>
</dbReference>
<dbReference type="Proteomes" id="UP000033057">
    <property type="component" value="Chromosome"/>
</dbReference>
<dbReference type="Pfam" id="PF04967">
    <property type="entry name" value="HTH_10"/>
    <property type="match status" value="1"/>
</dbReference>
<reference evidence="12 25" key="6">
    <citation type="journal article" date="2020" name="Nat. Commun.">
        <title>The structures of two archaeal type IV pili illuminate evolutionary relationships.</title>
        <authorList>
            <person name="Wang F."/>
            <person name="Baquero D.P."/>
            <person name="Su Z."/>
            <person name="Beltran L.C."/>
            <person name="Prangishvili D."/>
            <person name="Krupovic M."/>
            <person name="Egelman E.H."/>
        </authorList>
    </citation>
    <scope>NUCLEOTIDE SEQUENCE [LARGE SCALE GENOMIC DNA]</scope>
    <source>
        <strain evidence="12 25">POZ149</strain>
    </source>
</reference>
<dbReference type="InterPro" id="IPR007050">
    <property type="entry name" value="HTH_bacterioopsin"/>
</dbReference>
<dbReference type="EMBL" id="CP033240">
    <property type="protein sequence ID" value="AZF80745.1"/>
    <property type="molecule type" value="Genomic_DNA"/>
</dbReference>
<name>A0A0E3MC87_SACSO</name>
<evidence type="ECO:0000313" key="11">
    <source>
        <dbReference type="EMBL" id="AZF83384.1"/>
    </source>
</evidence>
<reference evidence="18 19" key="4">
    <citation type="journal article" date="2018" name="Proc. Natl. Acad. Sci. U.S.A.">
        <title>Nonmutational mechanism of inheritance in the Archaeon Sulfolobus solfataricus.</title>
        <authorList>
            <person name="Payne S."/>
            <person name="McCarthy S."/>
            <person name="Johnson T."/>
            <person name="North E."/>
            <person name="Blum P."/>
        </authorList>
    </citation>
    <scope>NUCLEOTIDE SEQUENCE [LARGE SCALE GENOMIC DNA]</scope>
    <source>
        <strain evidence="6 18">SARC-H</strain>
        <strain evidence="7 22">SARC-I</strain>
        <strain evidence="9 23">SARC-N</strain>
        <strain evidence="10 24">SARC-O</strain>
        <strain evidence="11 19">SUL120</strain>
        <strain evidence="5 20">SULG</strain>
        <strain evidence="8 21">SULM</strain>
    </source>
</reference>
<evidence type="ECO:0000313" key="17">
    <source>
        <dbReference type="Proteomes" id="UP000076770"/>
    </source>
</evidence>
<dbReference type="EMBL" id="CP011055">
    <property type="protein sequence ID" value="AKA73200.1"/>
    <property type="molecule type" value="Genomic_DNA"/>
</dbReference>
<dbReference type="EMBL" id="CP033238">
    <property type="protein sequence ID" value="AZF75532.1"/>
    <property type="molecule type" value="Genomic_DNA"/>
</dbReference>
<evidence type="ECO:0000313" key="16">
    <source>
        <dbReference type="Proteomes" id="UP000033106"/>
    </source>
</evidence>
<dbReference type="Proteomes" id="UP000278715">
    <property type="component" value="Chromosome"/>
</dbReference>
<evidence type="ECO:0000259" key="1">
    <source>
        <dbReference type="Pfam" id="PF04967"/>
    </source>
</evidence>
<organism evidence="3 14">
    <name type="scientific">Saccharolobus solfataricus</name>
    <name type="common">Sulfolobus solfataricus</name>
    <dbReference type="NCBI Taxonomy" id="2287"/>
    <lineage>
        <taxon>Archaea</taxon>
        <taxon>Thermoproteota</taxon>
        <taxon>Thermoprotei</taxon>
        <taxon>Sulfolobales</taxon>
        <taxon>Sulfolobaceae</taxon>
        <taxon>Saccharolobus</taxon>
    </lineage>
</organism>
<dbReference type="EMBL" id="CP011056">
    <property type="protein sequence ID" value="AKA75900.1"/>
    <property type="molecule type" value="Genomic_DNA"/>
</dbReference>
<reference evidence="13" key="2">
    <citation type="submission" date="2016-04" db="EMBL/GenBank/DDBJ databases">
        <authorList>
            <person name="Evans L.H."/>
            <person name="Alamgir A."/>
            <person name="Owens N."/>
            <person name="Weber N.D."/>
            <person name="Virtaneva K."/>
            <person name="Barbian K."/>
            <person name="Babar A."/>
            <person name="Rosenke K."/>
        </authorList>
    </citation>
    <scope>NUCLEOTIDE SEQUENCE</scope>
    <source>
        <strain evidence="13">P1</strain>
    </source>
</reference>
<dbReference type="PATRIC" id="fig|2287.6.peg.887"/>
<dbReference type="EMBL" id="CP011057">
    <property type="protein sequence ID" value="AKA78592.1"/>
    <property type="molecule type" value="Genomic_DNA"/>
</dbReference>
<dbReference type="EMBL" id="CP033237">
    <property type="protein sequence ID" value="AZF72908.1"/>
    <property type="molecule type" value="Genomic_DNA"/>
</dbReference>
<evidence type="ECO:0000313" key="2">
    <source>
        <dbReference type="EMBL" id="AKA73200.1"/>
    </source>
</evidence>
<accession>A0A0E3MC87</accession>
<evidence type="ECO:0000313" key="20">
    <source>
        <dbReference type="Proteomes" id="UP000273194"/>
    </source>
</evidence>
<dbReference type="KEGG" id="ssof:SULC_0840"/>
<evidence type="ECO:0000313" key="7">
    <source>
        <dbReference type="EMBL" id="AZF72908.1"/>
    </source>
</evidence>
<evidence type="ECO:0000313" key="13">
    <source>
        <dbReference type="EMBL" id="SAI86709.1"/>
    </source>
</evidence>
<dbReference type="Proteomes" id="UP000273194">
    <property type="component" value="Chromosome"/>
</dbReference>
<dbReference type="InterPro" id="IPR013324">
    <property type="entry name" value="RNA_pol_sigma_r3/r4-like"/>
</dbReference>
<evidence type="ECO:0000313" key="12">
    <source>
        <dbReference type="EMBL" id="QPG50180.1"/>
    </source>
</evidence>
<evidence type="ECO:0000313" key="22">
    <source>
        <dbReference type="Proteomes" id="UP000275843"/>
    </source>
</evidence>
<dbReference type="AlphaFoldDB" id="A0A0E3MC87"/>
<dbReference type="GeneID" id="1453080"/>
<sequence>MLSLTYNWKAFKLLKKYELVSHKYINVMVSHHGCWSELTSVNYIDTLINIEYSSFEILKASRIAMIRGSKENIKGQIKNIITKDRSIIDFDISEIVSDNNKYSIYLISMLQEAENTMISKLRAKGTSIIGTTIRDGKEIYDVIVPRDVKTLVVDAIMKDDRVKIINFVEKDVNEELIFKVISRNSFEMLLTEKERMLLRKARELGYFNVPRDRNSQELAKQLGVSKMNISFSLRKILKKISDLID</sequence>
<dbReference type="EMBL" id="CP033236">
    <property type="protein sequence ID" value="AZF70288.1"/>
    <property type="molecule type" value="Genomic_DNA"/>
</dbReference>
<evidence type="ECO:0000313" key="6">
    <source>
        <dbReference type="EMBL" id="AZF70288.1"/>
    </source>
</evidence>
<dbReference type="GeneID" id="44128779"/>
<evidence type="ECO:0000313" key="25">
    <source>
        <dbReference type="Proteomes" id="UP000594632"/>
    </source>
</evidence>
<evidence type="ECO:0000313" key="21">
    <source>
        <dbReference type="Proteomes" id="UP000273443"/>
    </source>
</evidence>
<dbReference type="EMBL" id="CP050869">
    <property type="protein sequence ID" value="QPG50180.1"/>
    <property type="molecule type" value="Genomic_DNA"/>
</dbReference>
<evidence type="ECO:0000313" key="14">
    <source>
        <dbReference type="Proteomes" id="UP000033057"/>
    </source>
</evidence>
<dbReference type="PANTHER" id="PTHR34236:SF1">
    <property type="entry name" value="DIMETHYL SULFOXIDE REDUCTASE TRANSCRIPTIONAL ACTIVATOR"/>
    <property type="match status" value="1"/>
</dbReference>
<reference evidence="14 15" key="1">
    <citation type="journal article" date="2015" name="Genome Announc.">
        <title>Complete Genome Sequence of Sulfolobus solfataricus Strain 98/2 and Evolved Derivatives.</title>
        <authorList>
            <person name="McCarthy S."/>
            <person name="Gradnigo J."/>
            <person name="Johnson T."/>
            <person name="Payne S."/>
            <person name="Lipzen A."/>
            <person name="Martin J."/>
            <person name="Schackwitz W."/>
            <person name="Moriyama E."/>
            <person name="Blum P."/>
        </authorList>
    </citation>
    <scope>NUCLEOTIDE SEQUENCE [LARGE SCALE GENOMIC DNA]</scope>
    <source>
        <strain evidence="14">98/2 SULC</strain>
        <strain evidence="2">SARC-B</strain>
        <strain evidence="3">SARC-C</strain>
        <strain evidence="4 16">SULA</strain>
        <strain evidence="15">SULB</strain>
    </source>
</reference>
<feature type="domain" description="HTH bat-type" evidence="1">
    <location>
        <begin position="190"/>
        <end position="241"/>
    </location>
</feature>
<dbReference type="KEGG" id="ssol:SULB_0841"/>
<dbReference type="OMA" id="YNYINVM"/>
<dbReference type="EMBL" id="CP033239">
    <property type="protein sequence ID" value="AZF78140.1"/>
    <property type="molecule type" value="Genomic_DNA"/>
</dbReference>
<dbReference type="OrthoDB" id="51502at2157"/>
<dbReference type="Proteomes" id="UP000033085">
    <property type="component" value="Chromosome"/>
</dbReference>